<dbReference type="CDD" id="cd04762">
    <property type="entry name" value="HTH_MerR-trunc"/>
    <property type="match status" value="1"/>
</dbReference>
<dbReference type="InterPro" id="IPR000551">
    <property type="entry name" value="MerR-type_HTH_dom"/>
</dbReference>
<dbReference type="AlphaFoldDB" id="A0A1G2T0F2"/>
<proteinExistence type="predicted"/>
<dbReference type="GO" id="GO:0003677">
    <property type="term" value="F:DNA binding"/>
    <property type="evidence" value="ECO:0007669"/>
    <property type="project" value="InterPro"/>
</dbReference>
<dbReference type="PROSITE" id="PS50937">
    <property type="entry name" value="HTH_MERR_2"/>
    <property type="match status" value="1"/>
</dbReference>
<dbReference type="Gene3D" id="1.10.1660.10">
    <property type="match status" value="1"/>
</dbReference>
<evidence type="ECO:0000313" key="3">
    <source>
        <dbReference type="Proteomes" id="UP000178107"/>
    </source>
</evidence>
<feature type="domain" description="HTH merR-type" evidence="1">
    <location>
        <begin position="1"/>
        <end position="43"/>
    </location>
</feature>
<dbReference type="Pfam" id="PF00376">
    <property type="entry name" value="MerR"/>
    <property type="match status" value="1"/>
</dbReference>
<dbReference type="SUPFAM" id="SSF46955">
    <property type="entry name" value="Putative DNA-binding domain"/>
    <property type="match status" value="1"/>
</dbReference>
<dbReference type="Proteomes" id="UP000178107">
    <property type="component" value="Unassembled WGS sequence"/>
</dbReference>
<dbReference type="GO" id="GO:0006355">
    <property type="term" value="P:regulation of DNA-templated transcription"/>
    <property type="evidence" value="ECO:0007669"/>
    <property type="project" value="InterPro"/>
</dbReference>
<accession>A0A1G2T0F2</accession>
<protein>
    <recommendedName>
        <fullName evidence="1">HTH merR-type domain-containing protein</fullName>
    </recommendedName>
</protein>
<organism evidence="2 3">
    <name type="scientific">Candidatus Zambryskibacteria bacterium RIFCSPHIGHO2_01_FULL_46_25</name>
    <dbReference type="NCBI Taxonomy" id="1802738"/>
    <lineage>
        <taxon>Bacteria</taxon>
        <taxon>Candidatus Zambryskiibacteriota</taxon>
    </lineage>
</organism>
<evidence type="ECO:0000259" key="1">
    <source>
        <dbReference type="PROSITE" id="PS50937"/>
    </source>
</evidence>
<comment type="caution">
    <text evidence="2">The sequence shown here is derived from an EMBL/GenBank/DDBJ whole genome shotgun (WGS) entry which is preliminary data.</text>
</comment>
<reference evidence="2 3" key="1">
    <citation type="journal article" date="2016" name="Nat. Commun.">
        <title>Thousands of microbial genomes shed light on interconnected biogeochemical processes in an aquifer system.</title>
        <authorList>
            <person name="Anantharaman K."/>
            <person name="Brown C.T."/>
            <person name="Hug L.A."/>
            <person name="Sharon I."/>
            <person name="Castelle C.J."/>
            <person name="Probst A.J."/>
            <person name="Thomas B.C."/>
            <person name="Singh A."/>
            <person name="Wilkins M.J."/>
            <person name="Karaoz U."/>
            <person name="Brodie E.L."/>
            <person name="Williams K.H."/>
            <person name="Hubbard S.S."/>
            <person name="Banfield J.F."/>
        </authorList>
    </citation>
    <scope>NUCLEOTIDE SEQUENCE [LARGE SCALE GENOMIC DNA]</scope>
</reference>
<sequence>MIDGKVRISEAAKILGVSVSTLRNWEGSGKLYAERSVGNQRYYHLAELKKFAADIEALGLVWATSAIPPELPPEYYCELPDRFTSRVTKMGMELQGDVRFSEELDSLITLVASEIGDNSFAHNVGNWPDSPGAFYAYDLRKRVIVIADRGRGVKATLRQVRPSIATDMEALKVAFTEIISGRNPEKRGQGLKVVLKVLESREVGLFYRSGIGVVTVPVKKPGYLSIGLADQNVRGTYCVIKF</sequence>
<gene>
    <name evidence="2" type="ORF">A2838_00465</name>
</gene>
<dbReference type="InterPro" id="IPR009061">
    <property type="entry name" value="DNA-bd_dom_put_sf"/>
</dbReference>
<dbReference type="EMBL" id="MHVH01000006">
    <property type="protein sequence ID" value="OHA90091.1"/>
    <property type="molecule type" value="Genomic_DNA"/>
</dbReference>
<name>A0A1G2T0F2_9BACT</name>
<evidence type="ECO:0000313" key="2">
    <source>
        <dbReference type="EMBL" id="OHA90091.1"/>
    </source>
</evidence>